<sequence>MASLLSLLLGKGCDSNLDTYGFLAWVVLVLCCFDLLARLKLCRECSDLAAKRLSPEMARVTVLAA</sequence>
<evidence type="ECO:0000313" key="2">
    <source>
        <dbReference type="EMBL" id="CAE7676947.1"/>
    </source>
</evidence>
<protein>
    <submittedName>
        <fullName evidence="2">Uncharacterized protein</fullName>
    </submittedName>
</protein>
<name>A0A812WD17_9DINO</name>
<keyword evidence="1" id="KW-0812">Transmembrane</keyword>
<reference evidence="2" key="1">
    <citation type="submission" date="2021-02" db="EMBL/GenBank/DDBJ databases">
        <authorList>
            <person name="Dougan E. K."/>
            <person name="Rhodes N."/>
            <person name="Thang M."/>
            <person name="Chan C."/>
        </authorList>
    </citation>
    <scope>NUCLEOTIDE SEQUENCE</scope>
</reference>
<organism evidence="2 3">
    <name type="scientific">Symbiodinium necroappetens</name>
    <dbReference type="NCBI Taxonomy" id="1628268"/>
    <lineage>
        <taxon>Eukaryota</taxon>
        <taxon>Sar</taxon>
        <taxon>Alveolata</taxon>
        <taxon>Dinophyceae</taxon>
        <taxon>Suessiales</taxon>
        <taxon>Symbiodiniaceae</taxon>
        <taxon>Symbiodinium</taxon>
    </lineage>
</organism>
<dbReference type="AlphaFoldDB" id="A0A812WD17"/>
<evidence type="ECO:0000313" key="3">
    <source>
        <dbReference type="Proteomes" id="UP000601435"/>
    </source>
</evidence>
<evidence type="ECO:0000256" key="1">
    <source>
        <dbReference type="SAM" id="Phobius"/>
    </source>
</evidence>
<feature type="transmembrane region" description="Helical" evidence="1">
    <location>
        <begin position="20"/>
        <end position="37"/>
    </location>
</feature>
<proteinExistence type="predicted"/>
<feature type="non-terminal residue" evidence="2">
    <location>
        <position position="65"/>
    </location>
</feature>
<dbReference type="EMBL" id="CAJNJA010033271">
    <property type="protein sequence ID" value="CAE7676947.1"/>
    <property type="molecule type" value="Genomic_DNA"/>
</dbReference>
<dbReference type="Proteomes" id="UP000601435">
    <property type="component" value="Unassembled WGS sequence"/>
</dbReference>
<accession>A0A812WD17</accession>
<keyword evidence="3" id="KW-1185">Reference proteome</keyword>
<comment type="caution">
    <text evidence="2">The sequence shown here is derived from an EMBL/GenBank/DDBJ whole genome shotgun (WGS) entry which is preliminary data.</text>
</comment>
<gene>
    <name evidence="2" type="ORF">SNEC2469_LOCUS19431</name>
</gene>
<keyword evidence="1" id="KW-1133">Transmembrane helix</keyword>
<keyword evidence="1" id="KW-0472">Membrane</keyword>